<evidence type="ECO:0000313" key="1">
    <source>
        <dbReference type="EMBL" id="EMG11908.1"/>
    </source>
</evidence>
<dbReference type="BioCyc" id="LINT1001599:G11K9-4585-MONOMER"/>
<proteinExistence type="predicted"/>
<name>M3GYT1_LEPIR</name>
<reference evidence="1 2" key="1">
    <citation type="submission" date="2013-02" db="EMBL/GenBank/DDBJ databases">
        <authorList>
            <person name="Harkins D.M."/>
            <person name="Durkin A.S."/>
            <person name="Brinkac L.M."/>
            <person name="Haft D.H."/>
            <person name="Selengut J.D."/>
            <person name="Sanka R."/>
            <person name="DePew J."/>
            <person name="Purushe J."/>
            <person name="Tulsiani S.M."/>
            <person name="Graham G.C."/>
            <person name="Burns M.-A."/>
            <person name="Dohnt M.F."/>
            <person name="Smythe L.D."/>
            <person name="McKay D.B."/>
            <person name="Craig S.B."/>
            <person name="Vinetz J.M."/>
            <person name="Sutton G.G."/>
            <person name="Nierman W.C."/>
            <person name="Fouts D.E."/>
        </authorList>
    </citation>
    <scope>NUCLEOTIDE SEQUENCE [LARGE SCALE GENOMIC DNA]</scope>
    <source>
        <strain evidence="1 2">LT2186</strain>
    </source>
</reference>
<dbReference type="AlphaFoldDB" id="M3GYT1"/>
<evidence type="ECO:0000313" key="2">
    <source>
        <dbReference type="Proteomes" id="UP000011776"/>
    </source>
</evidence>
<accession>M3GYT1</accession>
<sequence length="70" mass="8426">MFHEILERDVDLFAEPLSVDSWVSSLLQLPNKKLKRPSVWDASQWTWDQTAKKIEEGLIDLWKHRKELHR</sequence>
<dbReference type="Proteomes" id="UP000011776">
    <property type="component" value="Unassembled WGS sequence"/>
</dbReference>
<organism evidence="1 2">
    <name type="scientific">Leptospira interrogans serovar Grippotyphosa str. LT2186</name>
    <dbReference type="NCBI Taxonomy" id="1001599"/>
    <lineage>
        <taxon>Bacteria</taxon>
        <taxon>Pseudomonadati</taxon>
        <taxon>Spirochaetota</taxon>
        <taxon>Spirochaetia</taxon>
        <taxon>Leptospirales</taxon>
        <taxon>Leptospiraceae</taxon>
        <taxon>Leptospira</taxon>
    </lineage>
</organism>
<gene>
    <name evidence="1" type="ORF">LEP1GSC151_5773</name>
</gene>
<comment type="caution">
    <text evidence="1">The sequence shown here is derived from an EMBL/GenBank/DDBJ whole genome shotgun (WGS) entry which is preliminary data.</text>
</comment>
<protein>
    <submittedName>
        <fullName evidence="1">Uncharacterized protein</fullName>
    </submittedName>
</protein>
<dbReference type="EMBL" id="AFME02000134">
    <property type="protein sequence ID" value="EMG11908.1"/>
    <property type="molecule type" value="Genomic_DNA"/>
</dbReference>